<organism evidence="2 5">
    <name type="scientific">Escherichia coli</name>
    <dbReference type="NCBI Taxonomy" id="562"/>
    <lineage>
        <taxon>Bacteria</taxon>
        <taxon>Pseudomonadati</taxon>
        <taxon>Pseudomonadota</taxon>
        <taxon>Gammaproteobacteria</taxon>
        <taxon>Enterobacterales</taxon>
        <taxon>Enterobacteriaceae</taxon>
        <taxon>Escherichia</taxon>
    </lineage>
</organism>
<evidence type="ECO:0000313" key="5">
    <source>
        <dbReference type="Proteomes" id="UP000185794"/>
    </source>
</evidence>
<dbReference type="EMBL" id="LRKC01000160">
    <property type="protein sequence ID" value="OKV06424.1"/>
    <property type="molecule type" value="Genomic_DNA"/>
</dbReference>
<dbReference type="Proteomes" id="UP000188967">
    <property type="component" value="Unassembled WGS sequence"/>
</dbReference>
<evidence type="ECO:0000313" key="3">
    <source>
        <dbReference type="EMBL" id="ONG36444.1"/>
    </source>
</evidence>
<dbReference type="EMBL" id="CP024092">
    <property type="protein sequence ID" value="ATP26616.1"/>
    <property type="molecule type" value="Genomic_DNA"/>
</dbReference>
<gene>
    <name evidence="2" type="ORF">AWP47_22500</name>
    <name evidence="3" type="ORF">BXT93_02980</name>
    <name evidence="4" type="ORF">CG702_04000</name>
    <name evidence="1" type="ORF">CQ842_09105</name>
</gene>
<reference evidence="2 5" key="1">
    <citation type="journal article" date="2017" name="Front. Cell. Infect. Microbiol.">
        <title>Chaperone-usher pili loci of human colonization factor-negative enterotoxigenic Escherichia coli.</title>
        <authorList>
            <person name="Del Canto F."/>
            <person name="Vidal R."/>
            <person name="Stine O.C."/>
            <person name="Pop M."/>
        </authorList>
    </citation>
    <scope>NUCLEOTIDE SEQUENCE [LARGE SCALE GENOMIC DNA]</scope>
    <source>
        <strain evidence="2 5">700324</strain>
    </source>
</reference>
<evidence type="ECO:0000313" key="4">
    <source>
        <dbReference type="EMBL" id="OZP04460.1"/>
    </source>
</evidence>
<dbReference type="AlphaFoldDB" id="A0A1L7B319"/>
<name>A0A1L7B319_ECOLX</name>
<evidence type="ECO:0000313" key="6">
    <source>
        <dbReference type="Proteomes" id="UP000188967"/>
    </source>
</evidence>
<reference evidence="1 7" key="4">
    <citation type="submission" date="2017-10" db="EMBL/GenBank/DDBJ databases">
        <title>Genome and in vitro analysis of Escherichia coli resistant to antibiotic.</title>
        <authorList>
            <person name="Pereira U.P."/>
            <person name="Facimoto C.T."/>
            <person name="Campos P.A."/>
            <person name="Araujo B.F."/>
            <person name="Royer S."/>
            <person name="Goncalves I.R."/>
            <person name="Ferreira M.L."/>
            <person name="Gontijo P."/>
            <person name="Ribas R.M."/>
        </authorList>
    </citation>
    <scope>NUCLEOTIDE SEQUENCE [LARGE SCALE GENOMIC DNA]</scope>
    <source>
        <strain evidence="1 7">UFU_EC98</strain>
    </source>
</reference>
<reference evidence="3 6" key="2">
    <citation type="submission" date="2017-01" db="EMBL/GenBank/DDBJ databases">
        <title>Draft genome sequence of an E. coli strain isolated from human, in Amazon, Brazil.</title>
        <authorList>
            <person name="Moura Q."/>
            <person name="Fernandes M.R."/>
            <person name="Cerdeira L."/>
            <person name="Vianello M."/>
            <person name="Souza T.A."/>
            <person name="Ienne S."/>
            <person name="Lincopan N."/>
        </authorList>
    </citation>
    <scope>NUCLEOTIDE SEQUENCE [LARGE SCALE GENOMIC DNA]</scope>
    <source>
        <strain evidence="3 6">ICBEcBL-II-13</strain>
    </source>
</reference>
<sequence length="61" mass="6775">MVIVFPFLGYKVAGSISATLLWVKLCRGNDDKSRGKRNNSNIPYEYNKGGFTTDIIALAYS</sequence>
<dbReference type="EMBL" id="NNAK01000006">
    <property type="protein sequence ID" value="OZP04460.1"/>
    <property type="molecule type" value="Genomic_DNA"/>
</dbReference>
<evidence type="ECO:0000313" key="1">
    <source>
        <dbReference type="EMBL" id="ATP26616.1"/>
    </source>
</evidence>
<proteinExistence type="predicted"/>
<protein>
    <submittedName>
        <fullName evidence="2">Uncharacterized protein</fullName>
    </submittedName>
</protein>
<dbReference type="Proteomes" id="UP000264870">
    <property type="component" value="Unassembled WGS sequence"/>
</dbReference>
<evidence type="ECO:0000313" key="8">
    <source>
        <dbReference type="Proteomes" id="UP000264870"/>
    </source>
</evidence>
<evidence type="ECO:0000313" key="7">
    <source>
        <dbReference type="Proteomes" id="UP000225264"/>
    </source>
</evidence>
<evidence type="ECO:0000313" key="2">
    <source>
        <dbReference type="EMBL" id="OKV06424.1"/>
    </source>
</evidence>
<dbReference type="Proteomes" id="UP000185794">
    <property type="component" value="Unassembled WGS sequence"/>
</dbReference>
<dbReference type="EMBL" id="MTPS01000036">
    <property type="protein sequence ID" value="ONG36444.1"/>
    <property type="molecule type" value="Genomic_DNA"/>
</dbReference>
<accession>A0A1L7B319</accession>
<reference evidence="4 8" key="3">
    <citation type="submission" date="2017-07" db="EMBL/GenBank/DDBJ databases">
        <authorList>
            <person name="Zhi S."/>
            <person name="Banting G."/>
            <person name="Neumann N."/>
        </authorList>
    </citation>
    <scope>NUCLEOTIDE SEQUENCE [LARGE SCALE GENOMIC DNA]</scope>
    <source>
        <strain evidence="4 8">WW41</strain>
    </source>
</reference>